<dbReference type="AlphaFoldDB" id="A0A2P4YX50"/>
<feature type="domain" description="Autophagy protein ATG5 UblA" evidence="3">
    <location>
        <begin position="20"/>
        <end position="116"/>
    </location>
</feature>
<dbReference type="InterPro" id="IPR048318">
    <property type="entry name" value="ATG5_UblB"/>
</dbReference>
<keyword evidence="1" id="KW-1017">Isopeptide bond</keyword>
<dbReference type="PANTHER" id="PTHR13040:SF2">
    <property type="entry name" value="AUTOPHAGY PROTEIN 5"/>
    <property type="match status" value="1"/>
</dbReference>
<keyword evidence="1" id="KW-0072">Autophagy</keyword>
<reference evidence="4 5" key="1">
    <citation type="submission" date="2014-04" db="EMBL/GenBank/DDBJ databases">
        <title>Comparative Genomics of Cryptosporidium Species.</title>
        <authorList>
            <person name="Silva J.C."/>
            <person name="Su Q."/>
            <person name="Chalmers R."/>
            <person name="Chibucos M.C."/>
            <person name="Elwin K."/>
            <person name="Godinez A."/>
            <person name="Guo F."/>
            <person name="Huynh K."/>
            <person name="Orvis J."/>
            <person name="Ott S."/>
            <person name="Sadzewicz L."/>
            <person name="Sengamalay N."/>
            <person name="Shetty A."/>
            <person name="Sun M."/>
            <person name="Tallon L."/>
            <person name="Xiao L."/>
            <person name="Zhang H."/>
            <person name="Fraser C.M."/>
            <person name="Zhu G."/>
            <person name="Kissinger J."/>
            <person name="Widmer G."/>
        </authorList>
    </citation>
    <scope>NUCLEOTIDE SEQUENCE [LARGE SCALE GENOMIC DNA]</scope>
    <source>
        <strain evidence="4 5">UKMEL1</strain>
    </source>
</reference>
<dbReference type="GO" id="GO:0034045">
    <property type="term" value="C:phagophore assembly site membrane"/>
    <property type="evidence" value="ECO:0007669"/>
    <property type="project" value="UniProtKB-SubCell"/>
</dbReference>
<dbReference type="EMBL" id="JIBK01000003">
    <property type="protein sequence ID" value="POM82387.1"/>
    <property type="molecule type" value="Genomic_DNA"/>
</dbReference>
<dbReference type="InterPro" id="IPR048939">
    <property type="entry name" value="ATG5_UblA"/>
</dbReference>
<dbReference type="GO" id="GO:0000422">
    <property type="term" value="P:autophagy of mitochondrion"/>
    <property type="evidence" value="ECO:0007669"/>
    <property type="project" value="TreeGrafter"/>
</dbReference>
<dbReference type="Gene3D" id="3.10.20.620">
    <property type="match status" value="1"/>
</dbReference>
<dbReference type="GO" id="GO:0044233">
    <property type="term" value="C:mitochondria-associated endoplasmic reticulum membrane contact site"/>
    <property type="evidence" value="ECO:0007669"/>
    <property type="project" value="TreeGrafter"/>
</dbReference>
<dbReference type="Gene3D" id="1.10.246.190">
    <property type="entry name" value="Autophagy protein Apg5, helix rich domain"/>
    <property type="match status" value="1"/>
</dbReference>
<dbReference type="Pfam" id="PF04106">
    <property type="entry name" value="ATG5_UblB"/>
    <property type="match status" value="1"/>
</dbReference>
<dbReference type="InterPro" id="IPR042527">
    <property type="entry name" value="Atg5_UblA_dom_sf"/>
</dbReference>
<dbReference type="GO" id="GO:0034727">
    <property type="term" value="P:piecemeal microautophagy of the nucleus"/>
    <property type="evidence" value="ECO:0007669"/>
    <property type="project" value="TreeGrafter"/>
</dbReference>
<organism evidence="4 5">
    <name type="scientific">Cryptosporidium meleagridis</name>
    <dbReference type="NCBI Taxonomy" id="93969"/>
    <lineage>
        <taxon>Eukaryota</taxon>
        <taxon>Sar</taxon>
        <taxon>Alveolata</taxon>
        <taxon>Apicomplexa</taxon>
        <taxon>Conoidasida</taxon>
        <taxon>Coccidia</taxon>
        <taxon>Eucoccidiorida</taxon>
        <taxon>Eimeriorina</taxon>
        <taxon>Cryptosporidiidae</taxon>
        <taxon>Cryptosporidium</taxon>
    </lineage>
</organism>
<accession>A0A2P4YX50</accession>
<dbReference type="Pfam" id="PF20638">
    <property type="entry name" value="ATG5_UblA"/>
    <property type="match status" value="1"/>
</dbReference>
<protein>
    <recommendedName>
        <fullName evidence="1">Autophagy protein 5</fullName>
    </recommendedName>
</protein>
<dbReference type="GO" id="GO:0034274">
    <property type="term" value="C:Atg12-Atg5-Atg16 complex"/>
    <property type="evidence" value="ECO:0007669"/>
    <property type="project" value="TreeGrafter"/>
</dbReference>
<comment type="subcellular location">
    <subcellularLocation>
        <location evidence="1">Preautophagosomal structure membrane</location>
        <topology evidence="1">Peripheral membrane protein</topology>
    </subcellularLocation>
</comment>
<dbReference type="GO" id="GO:0019776">
    <property type="term" value="F:Atg8-family ligase activity"/>
    <property type="evidence" value="ECO:0007669"/>
    <property type="project" value="TreeGrafter"/>
</dbReference>
<evidence type="ECO:0000313" key="4">
    <source>
        <dbReference type="EMBL" id="POM82387.1"/>
    </source>
</evidence>
<comment type="caution">
    <text evidence="4">The sequence shown here is derived from an EMBL/GenBank/DDBJ whole genome shotgun (WGS) entry which is preliminary data.</text>
</comment>
<dbReference type="VEuPathDB" id="CryptoDB:CmeUKMEL1_02140"/>
<name>A0A2P4YX50_9CRYT</name>
<comment type="subunit">
    <text evidence="1">Conjugated with ATG12.</text>
</comment>
<evidence type="ECO:0000259" key="3">
    <source>
        <dbReference type="Pfam" id="PF20638"/>
    </source>
</evidence>
<dbReference type="GO" id="GO:0005776">
    <property type="term" value="C:autophagosome"/>
    <property type="evidence" value="ECO:0007669"/>
    <property type="project" value="TreeGrafter"/>
</dbReference>
<keyword evidence="5" id="KW-1185">Reference proteome</keyword>
<keyword evidence="1" id="KW-0472">Membrane</keyword>
<evidence type="ECO:0000313" key="5">
    <source>
        <dbReference type="Proteomes" id="UP000236928"/>
    </source>
</evidence>
<dbReference type="OrthoDB" id="272162at2759"/>
<dbReference type="InterPro" id="IPR042526">
    <property type="entry name" value="Atg5_HR"/>
</dbReference>
<dbReference type="Proteomes" id="UP000236928">
    <property type="component" value="Unassembled WGS sequence"/>
</dbReference>
<evidence type="ECO:0000256" key="1">
    <source>
        <dbReference type="RuleBase" id="RU361202"/>
    </source>
</evidence>
<comment type="similarity">
    <text evidence="1">Belongs to the ATG5 family.</text>
</comment>
<gene>
    <name evidence="4" type="ORF">CmeUKMEL1_02140</name>
</gene>
<proteinExistence type="inferred from homology"/>
<dbReference type="GO" id="GO:0006995">
    <property type="term" value="P:cellular response to nitrogen starvation"/>
    <property type="evidence" value="ECO:0007669"/>
    <property type="project" value="TreeGrafter"/>
</dbReference>
<dbReference type="InterPro" id="IPR007239">
    <property type="entry name" value="Atg5"/>
</dbReference>
<dbReference type="GO" id="GO:0061908">
    <property type="term" value="C:phagophore"/>
    <property type="evidence" value="ECO:0007669"/>
    <property type="project" value="TreeGrafter"/>
</dbReference>
<sequence>MLKIIENKSHALTHKIIHSGLLLISITIDHGEESKFSKLKCAPKLYFIIPRISYLLSLTDTIQDYYASIDKEFYNIIENTFSWFEHDGLIINSQFPVGILFDKYRKSNDSVLFNIKLVLRYNSSNKNNQRAPLFFKENSVFSNNLIKIITNNIKLSQTVMFGDCRKLQMMNKKDYDELFDSIYSLSKTTGEYEKIINRLFGSANEIYLNTKNIPVKIHIKNESFLRSFKKDINNQLFEIKDILNHLKFETNVCLDSNKVIFHGIALPLNTPLIFLTIFCPYIDGIVQLVIRD</sequence>
<evidence type="ECO:0000259" key="2">
    <source>
        <dbReference type="Pfam" id="PF04106"/>
    </source>
</evidence>
<keyword evidence="1" id="KW-0832">Ubl conjugation</keyword>
<dbReference type="PANTHER" id="PTHR13040">
    <property type="entry name" value="AUTOPHAGY PROTEIN 5"/>
    <property type="match status" value="1"/>
</dbReference>
<comment type="function">
    <text evidence="1">Involved in autophagic vesicle formation.</text>
</comment>
<dbReference type="Gene3D" id="3.10.20.90">
    <property type="entry name" value="Phosphatidylinositol 3-kinase Catalytic Subunit, Chain A, domain 1"/>
    <property type="match status" value="1"/>
</dbReference>
<feature type="domain" description="Autophagy protein ATG5 UblB" evidence="2">
    <location>
        <begin position="212"/>
        <end position="290"/>
    </location>
</feature>